<organism evidence="2 3">
    <name type="scientific">Anaerosporomusa subterranea</name>
    <dbReference type="NCBI Taxonomy" id="1794912"/>
    <lineage>
        <taxon>Bacteria</taxon>
        <taxon>Bacillati</taxon>
        <taxon>Bacillota</taxon>
        <taxon>Negativicutes</taxon>
        <taxon>Acetonemataceae</taxon>
        <taxon>Anaerosporomusa</taxon>
    </lineage>
</organism>
<dbReference type="STRING" id="1794912.AXX12_11590"/>
<accession>A0A154BP92</accession>
<dbReference type="SUPFAM" id="SSF158430">
    <property type="entry name" value="Bacillus cereus metalloprotein-like"/>
    <property type="match status" value="2"/>
</dbReference>
<evidence type="ECO:0000256" key="1">
    <source>
        <dbReference type="SAM" id="MobiDB-lite"/>
    </source>
</evidence>
<dbReference type="Gene3D" id="1.20.1260.120">
    <property type="entry name" value="Protein of unknown function DUF2935"/>
    <property type="match status" value="1"/>
</dbReference>
<evidence type="ECO:0008006" key="4">
    <source>
        <dbReference type="Google" id="ProtNLM"/>
    </source>
</evidence>
<name>A0A154BP92_ANASB</name>
<dbReference type="EMBL" id="LSGP01000020">
    <property type="protein sequence ID" value="KYZ75833.1"/>
    <property type="molecule type" value="Genomic_DNA"/>
</dbReference>
<dbReference type="Proteomes" id="UP000076268">
    <property type="component" value="Unassembled WGS sequence"/>
</dbReference>
<keyword evidence="3" id="KW-1185">Reference proteome</keyword>
<sequence>MTRPPVQPSDSRPGISVNLEELKFWLSIMQEHALFIKAGLPANRKEAIQQAQEFYRIFGALLAKAAEISSEKKFKELIRQSAEKVEEFYRFKRRLLQIALRGELGGTLYPSLLDHFSREAEYFLRLLESMNDCKAFRLWPKTKEVSFWIRLMSDHSDFIRQMLDPSEVILIETTEGFTSEFDGLFRQSVDFSSMLRGATGGVPAFGRFLQDSRVAGMRLRDFKRALHCMLEEKKVLGLMSPLFADHVRREADHFLMIAAMLENDMQTSGYTGANSVIMPMAEEDIEEAMVDMEVGEPATEATVIMPNTSTVIANNLAAEAKLAALKQKAMQTDCEAPQYQQNIGFDSEVLEEIDDDEPIMAPVVPPVNTPNSPSKNKYTWSTAWPRPLGEEK</sequence>
<feature type="region of interest" description="Disordered" evidence="1">
    <location>
        <begin position="354"/>
        <end position="392"/>
    </location>
</feature>
<comment type="caution">
    <text evidence="2">The sequence shown here is derived from an EMBL/GenBank/DDBJ whole genome shotgun (WGS) entry which is preliminary data.</text>
</comment>
<dbReference type="AlphaFoldDB" id="A0A154BP92"/>
<evidence type="ECO:0000313" key="2">
    <source>
        <dbReference type="EMBL" id="KYZ75833.1"/>
    </source>
</evidence>
<proteinExistence type="predicted"/>
<evidence type="ECO:0000313" key="3">
    <source>
        <dbReference type="Proteomes" id="UP000076268"/>
    </source>
</evidence>
<gene>
    <name evidence="2" type="ORF">AXX12_11590</name>
</gene>
<dbReference type="RefSeq" id="WP_066243698.1">
    <property type="nucleotide sequence ID" value="NZ_LSGP01000020.1"/>
</dbReference>
<reference evidence="2 3" key="1">
    <citation type="submission" date="2016-02" db="EMBL/GenBank/DDBJ databases">
        <title>Anaerosporomusa subterraneum gen. nov., sp. nov., a spore-forming obligate anaerobe isolated from saprolite.</title>
        <authorList>
            <person name="Choi J.K."/>
            <person name="Shah M."/>
            <person name="Yee N."/>
        </authorList>
    </citation>
    <scope>NUCLEOTIDE SEQUENCE [LARGE SCALE GENOMIC DNA]</scope>
    <source>
        <strain evidence="2 3">RU4</strain>
    </source>
</reference>
<dbReference type="Pfam" id="PF11155">
    <property type="entry name" value="DUF2935"/>
    <property type="match status" value="2"/>
</dbReference>
<dbReference type="InterPro" id="IPR021328">
    <property type="entry name" value="CotB-like"/>
</dbReference>
<protein>
    <recommendedName>
        <fullName evidence="4">DUF2935 domain-containing protein</fullName>
    </recommendedName>
</protein>